<dbReference type="InterPro" id="IPR055173">
    <property type="entry name" value="NrdR-like_N"/>
</dbReference>
<dbReference type="RefSeq" id="WP_016523471.1">
    <property type="nucleotide sequence ID" value="NZ_KE332517.1"/>
</dbReference>
<dbReference type="EMBL" id="ATFE01000012">
    <property type="protein sequence ID" value="EPF28325.1"/>
    <property type="molecule type" value="Genomic_DNA"/>
</dbReference>
<keyword evidence="1 8" id="KW-0678">Repressor</keyword>
<evidence type="ECO:0000313" key="11">
    <source>
        <dbReference type="Proteomes" id="UP000014634"/>
    </source>
</evidence>
<accession>A0AA87NLA7</accession>
<sequence length="164" mass="18932">MRCPYCGSVDDKVVESRTLGQGDCIRRRRECLSCGYRFTSYERIEEKPLMVVKRNGRREPFDRAKLERGIERSLEKRPVSMNEIENIVSDIEDAAVMNSKSAKEIKSTELGEMVLARLYTVDKVAYIRFASVYKKFNDLDEFINEVKKIHVKYGEEEDGSSGIS</sequence>
<evidence type="ECO:0000256" key="1">
    <source>
        <dbReference type="ARBA" id="ARBA00022491"/>
    </source>
</evidence>
<organism evidence="10 11">
    <name type="scientific">Treponema medium ATCC 700293</name>
    <dbReference type="NCBI Taxonomy" id="1125700"/>
    <lineage>
        <taxon>Bacteria</taxon>
        <taxon>Pseudomonadati</taxon>
        <taxon>Spirochaetota</taxon>
        <taxon>Spirochaetia</taxon>
        <taxon>Spirochaetales</taxon>
        <taxon>Treponemataceae</taxon>
        <taxon>Treponema</taxon>
    </lineage>
</organism>
<evidence type="ECO:0000256" key="5">
    <source>
        <dbReference type="ARBA" id="ARBA00023015"/>
    </source>
</evidence>
<dbReference type="Pfam" id="PF03477">
    <property type="entry name" value="ATP-cone"/>
    <property type="match status" value="1"/>
</dbReference>
<dbReference type="GO" id="GO:0045892">
    <property type="term" value="P:negative regulation of DNA-templated transcription"/>
    <property type="evidence" value="ECO:0007669"/>
    <property type="project" value="UniProtKB-UniRule"/>
</dbReference>
<evidence type="ECO:0000256" key="6">
    <source>
        <dbReference type="ARBA" id="ARBA00023125"/>
    </source>
</evidence>
<comment type="cofactor">
    <cofactor evidence="8">
        <name>Zn(2+)</name>
        <dbReference type="ChEBI" id="CHEBI:29105"/>
    </cofactor>
    <text evidence="8">Binds 1 zinc ion.</text>
</comment>
<evidence type="ECO:0000259" key="9">
    <source>
        <dbReference type="PROSITE" id="PS51161"/>
    </source>
</evidence>
<protein>
    <recommendedName>
        <fullName evidence="8">Transcriptional repressor NrdR</fullName>
    </recommendedName>
</protein>
<gene>
    <name evidence="8" type="primary">nrdR</name>
    <name evidence="10" type="ORF">HMPREF9195_01534</name>
</gene>
<reference evidence="10 11" key="1">
    <citation type="submission" date="2013-04" db="EMBL/GenBank/DDBJ databases">
        <title>The Genome Sequence of Treponema medium ATCC 700293.</title>
        <authorList>
            <consortium name="The Broad Institute Genomics Platform"/>
            <person name="Earl A."/>
            <person name="Ward D."/>
            <person name="Feldgarden M."/>
            <person name="Gevers D."/>
            <person name="Leonetti C."/>
            <person name="Blanton J.M."/>
            <person name="Dewhirst F.E."/>
            <person name="Izard J."/>
            <person name="Walker B."/>
            <person name="Young S."/>
            <person name="Zeng Q."/>
            <person name="Gargeya S."/>
            <person name="Fitzgerald M."/>
            <person name="Haas B."/>
            <person name="Abouelleil A."/>
            <person name="Allen A.W."/>
            <person name="Alvarado L."/>
            <person name="Arachchi H.M."/>
            <person name="Berlin A.M."/>
            <person name="Chapman S.B."/>
            <person name="Gainer-Dewar J."/>
            <person name="Goldberg J."/>
            <person name="Griggs A."/>
            <person name="Gujja S."/>
            <person name="Hansen M."/>
            <person name="Howarth C."/>
            <person name="Imamovic A."/>
            <person name="Ireland A."/>
            <person name="Larimer J."/>
            <person name="McCowan C."/>
            <person name="Murphy C."/>
            <person name="Pearson M."/>
            <person name="Poon T.W."/>
            <person name="Priest M."/>
            <person name="Roberts A."/>
            <person name="Saif S."/>
            <person name="Shea T."/>
            <person name="Sisk P."/>
            <person name="Sykes S."/>
            <person name="Wortman J."/>
            <person name="Nusbaum C."/>
            <person name="Birren B."/>
        </authorList>
    </citation>
    <scope>NUCLEOTIDE SEQUENCE [LARGE SCALE GENOMIC DNA]</scope>
    <source>
        <strain evidence="10 11">ATCC 700293</strain>
    </source>
</reference>
<comment type="similarity">
    <text evidence="8">Belongs to the NrdR family.</text>
</comment>
<evidence type="ECO:0000313" key="10">
    <source>
        <dbReference type="EMBL" id="EPF28325.1"/>
    </source>
</evidence>
<dbReference type="AlphaFoldDB" id="A0AA87NLA7"/>
<keyword evidence="4 8" id="KW-0067">ATP-binding</keyword>
<proteinExistence type="inferred from homology"/>
<dbReference type="GO" id="GO:0008270">
    <property type="term" value="F:zinc ion binding"/>
    <property type="evidence" value="ECO:0007669"/>
    <property type="project" value="UniProtKB-UniRule"/>
</dbReference>
<evidence type="ECO:0000256" key="7">
    <source>
        <dbReference type="ARBA" id="ARBA00023163"/>
    </source>
</evidence>
<keyword evidence="6 8" id="KW-0238">DNA-binding</keyword>
<evidence type="ECO:0000256" key="4">
    <source>
        <dbReference type="ARBA" id="ARBA00022840"/>
    </source>
</evidence>
<dbReference type="PANTHER" id="PTHR30455">
    <property type="entry name" value="TRANSCRIPTIONAL REPRESSOR NRDR"/>
    <property type="match status" value="1"/>
</dbReference>
<dbReference type="GO" id="GO:0003677">
    <property type="term" value="F:DNA binding"/>
    <property type="evidence" value="ECO:0007669"/>
    <property type="project" value="UniProtKB-KW"/>
</dbReference>
<evidence type="ECO:0000256" key="3">
    <source>
        <dbReference type="ARBA" id="ARBA00022771"/>
    </source>
</evidence>
<dbReference type="InterPro" id="IPR005144">
    <property type="entry name" value="ATP-cone_dom"/>
</dbReference>
<dbReference type="HAMAP" id="MF_00440">
    <property type="entry name" value="NrdR"/>
    <property type="match status" value="1"/>
</dbReference>
<keyword evidence="8" id="KW-0479">Metal-binding</keyword>
<feature type="domain" description="ATP-cone" evidence="9">
    <location>
        <begin position="49"/>
        <end position="141"/>
    </location>
</feature>
<feature type="zinc finger region" evidence="8">
    <location>
        <begin position="3"/>
        <end position="34"/>
    </location>
</feature>
<dbReference type="GO" id="GO:0005524">
    <property type="term" value="F:ATP binding"/>
    <property type="evidence" value="ECO:0007669"/>
    <property type="project" value="UniProtKB-UniRule"/>
</dbReference>
<comment type="function">
    <text evidence="8">Negatively regulates transcription of bacterial ribonucleotide reductase nrd genes and operons by binding to NrdR-boxes.</text>
</comment>
<keyword evidence="7 8" id="KW-0804">Transcription</keyword>
<dbReference type="PROSITE" id="PS51161">
    <property type="entry name" value="ATP_CONE"/>
    <property type="match status" value="1"/>
</dbReference>
<dbReference type="PANTHER" id="PTHR30455:SF2">
    <property type="entry name" value="TRANSCRIPTIONAL REPRESSOR NRDR"/>
    <property type="match status" value="1"/>
</dbReference>
<evidence type="ECO:0000256" key="8">
    <source>
        <dbReference type="HAMAP-Rule" id="MF_00440"/>
    </source>
</evidence>
<name>A0AA87NLA7_TREMD</name>
<evidence type="ECO:0000256" key="2">
    <source>
        <dbReference type="ARBA" id="ARBA00022741"/>
    </source>
</evidence>
<dbReference type="InterPro" id="IPR003796">
    <property type="entry name" value="RNR_NrdR-like"/>
</dbReference>
<dbReference type="NCBIfam" id="TIGR00244">
    <property type="entry name" value="transcriptional regulator NrdR"/>
    <property type="match status" value="1"/>
</dbReference>
<keyword evidence="3 8" id="KW-0863">Zinc-finger</keyword>
<keyword evidence="5 8" id="KW-0805">Transcription regulation</keyword>
<comment type="caution">
    <text evidence="10">The sequence shown here is derived from an EMBL/GenBank/DDBJ whole genome shotgun (WGS) entry which is preliminary data.</text>
</comment>
<dbReference type="Pfam" id="PF22811">
    <property type="entry name" value="Zn_ribbon_NrdR"/>
    <property type="match status" value="1"/>
</dbReference>
<keyword evidence="8" id="KW-0862">Zinc</keyword>
<dbReference type="Proteomes" id="UP000014634">
    <property type="component" value="Unassembled WGS sequence"/>
</dbReference>
<keyword evidence="2 8" id="KW-0547">Nucleotide-binding</keyword>